<feature type="transmembrane region" description="Helical" evidence="1">
    <location>
        <begin position="6"/>
        <end position="29"/>
    </location>
</feature>
<feature type="transmembrane region" description="Helical" evidence="1">
    <location>
        <begin position="36"/>
        <end position="56"/>
    </location>
</feature>
<organism evidence="2 3">
    <name type="scientific">Psilocybe cyanescens</name>
    <dbReference type="NCBI Taxonomy" id="93625"/>
    <lineage>
        <taxon>Eukaryota</taxon>
        <taxon>Fungi</taxon>
        <taxon>Dikarya</taxon>
        <taxon>Basidiomycota</taxon>
        <taxon>Agaricomycotina</taxon>
        <taxon>Agaricomycetes</taxon>
        <taxon>Agaricomycetidae</taxon>
        <taxon>Agaricales</taxon>
        <taxon>Agaricineae</taxon>
        <taxon>Strophariaceae</taxon>
        <taxon>Psilocybe</taxon>
    </lineage>
</organism>
<keyword evidence="1" id="KW-0812">Transmembrane</keyword>
<evidence type="ECO:0000313" key="2">
    <source>
        <dbReference type="EMBL" id="PPQ91952.1"/>
    </source>
</evidence>
<evidence type="ECO:0000313" key="3">
    <source>
        <dbReference type="Proteomes" id="UP000283269"/>
    </source>
</evidence>
<feature type="transmembrane region" description="Helical" evidence="1">
    <location>
        <begin position="113"/>
        <end position="137"/>
    </location>
</feature>
<keyword evidence="1" id="KW-1133">Transmembrane helix</keyword>
<keyword evidence="1" id="KW-0472">Membrane</keyword>
<protein>
    <recommendedName>
        <fullName evidence="4">G-protein coupled receptors family 1 profile domain-containing protein</fullName>
    </recommendedName>
</protein>
<feature type="transmembrane region" description="Helical" evidence="1">
    <location>
        <begin position="205"/>
        <end position="228"/>
    </location>
</feature>
<accession>A0A409XME2</accession>
<dbReference type="EMBL" id="NHYD01001201">
    <property type="protein sequence ID" value="PPQ91952.1"/>
    <property type="molecule type" value="Genomic_DNA"/>
</dbReference>
<evidence type="ECO:0008006" key="4">
    <source>
        <dbReference type="Google" id="ProtNLM"/>
    </source>
</evidence>
<sequence length="283" mass="31501">MESVAILFYNVFELSGLVLLVLVLLTALLSHKVIRAGIWFNLLTAGILSTISQVLLLRRQTGPEPARGICFLQAILVYPLTVLCSLVGAALLLQVYLSMLLGRKSRTLSHKHVLWINVTPILVSICVLILSFSIGAKNPTIVDRDASGMRCHFVPNLVPNICIGLSMVGGIMIMVLQGLVMGSLYRQKDSIYKETLNRNKLSPRVIIRVFIFNAIMMVVMICGASVWFIKSLDDAAKFRFSNLTMALLPIGEGLIFGTQRDIMNAWMVWLRIKREDFLPPSNV</sequence>
<feature type="transmembrane region" description="Helical" evidence="1">
    <location>
        <begin position="76"/>
        <end position="101"/>
    </location>
</feature>
<dbReference type="AlphaFoldDB" id="A0A409XME2"/>
<dbReference type="InParanoid" id="A0A409XME2"/>
<evidence type="ECO:0000256" key="1">
    <source>
        <dbReference type="SAM" id="Phobius"/>
    </source>
</evidence>
<name>A0A409XME2_PSICY</name>
<dbReference type="Proteomes" id="UP000283269">
    <property type="component" value="Unassembled WGS sequence"/>
</dbReference>
<reference evidence="2 3" key="1">
    <citation type="journal article" date="2018" name="Evol. Lett.">
        <title>Horizontal gene cluster transfer increased hallucinogenic mushroom diversity.</title>
        <authorList>
            <person name="Reynolds H.T."/>
            <person name="Vijayakumar V."/>
            <person name="Gluck-Thaler E."/>
            <person name="Korotkin H.B."/>
            <person name="Matheny P.B."/>
            <person name="Slot J.C."/>
        </authorList>
    </citation>
    <scope>NUCLEOTIDE SEQUENCE [LARGE SCALE GENOMIC DNA]</scope>
    <source>
        <strain evidence="2 3">2631</strain>
    </source>
</reference>
<feature type="transmembrane region" description="Helical" evidence="1">
    <location>
        <begin position="157"/>
        <end position="184"/>
    </location>
</feature>
<gene>
    <name evidence="2" type="ORF">CVT25_000995</name>
</gene>
<keyword evidence="3" id="KW-1185">Reference proteome</keyword>
<dbReference type="OrthoDB" id="2896404at2759"/>
<proteinExistence type="predicted"/>
<feature type="transmembrane region" description="Helical" evidence="1">
    <location>
        <begin position="240"/>
        <end position="257"/>
    </location>
</feature>
<dbReference type="STRING" id="93625.A0A409XME2"/>
<comment type="caution">
    <text evidence="2">The sequence shown here is derived from an EMBL/GenBank/DDBJ whole genome shotgun (WGS) entry which is preliminary data.</text>
</comment>